<proteinExistence type="inferred from homology"/>
<dbReference type="AlphaFoldDB" id="A0A0S3PRM6"/>
<evidence type="ECO:0000256" key="4">
    <source>
        <dbReference type="ARBA" id="ARBA00022519"/>
    </source>
</evidence>
<accession>A0A0S3PRM6</accession>
<keyword evidence="4 9" id="KW-0997">Cell inner membrane</keyword>
<dbReference type="GO" id="GO:0005886">
    <property type="term" value="C:plasma membrane"/>
    <property type="evidence" value="ECO:0007669"/>
    <property type="project" value="UniProtKB-SubCell"/>
</dbReference>
<evidence type="ECO:0000256" key="7">
    <source>
        <dbReference type="ARBA" id="ARBA00023136"/>
    </source>
</evidence>
<evidence type="ECO:0000256" key="3">
    <source>
        <dbReference type="ARBA" id="ARBA00022475"/>
    </source>
</evidence>
<evidence type="ECO:0000313" key="11">
    <source>
        <dbReference type="EMBL" id="BAT58610.1"/>
    </source>
</evidence>
<dbReference type="InterPro" id="IPR055348">
    <property type="entry name" value="DctQ"/>
</dbReference>
<dbReference type="Pfam" id="PF04290">
    <property type="entry name" value="DctQ"/>
    <property type="match status" value="1"/>
</dbReference>
<gene>
    <name evidence="11" type="primary">siaT_3</name>
    <name evidence="11" type="ORF">GJW-30_1_01136</name>
</gene>
<feature type="transmembrane region" description="Helical" evidence="9">
    <location>
        <begin position="52"/>
        <end position="68"/>
    </location>
</feature>
<comment type="subcellular location">
    <subcellularLocation>
        <location evidence="1 9">Cell inner membrane</location>
        <topology evidence="1 9">Multi-pass membrane protein</topology>
    </subcellularLocation>
</comment>
<protein>
    <recommendedName>
        <fullName evidence="9">TRAP transporter small permease protein</fullName>
    </recommendedName>
</protein>
<evidence type="ECO:0000256" key="2">
    <source>
        <dbReference type="ARBA" id="ARBA00022448"/>
    </source>
</evidence>
<evidence type="ECO:0000256" key="1">
    <source>
        <dbReference type="ARBA" id="ARBA00004429"/>
    </source>
</evidence>
<dbReference type="KEGG" id="vgo:GJW-30_1_01136"/>
<dbReference type="EMBL" id="AP014946">
    <property type="protein sequence ID" value="BAT58610.1"/>
    <property type="molecule type" value="Genomic_DNA"/>
</dbReference>
<evidence type="ECO:0000313" key="12">
    <source>
        <dbReference type="Proteomes" id="UP000236884"/>
    </source>
</evidence>
<dbReference type="InterPro" id="IPR007387">
    <property type="entry name" value="TRAP_DctQ"/>
</dbReference>
<feature type="domain" description="Tripartite ATP-independent periplasmic transporters DctQ component" evidence="10">
    <location>
        <begin position="26"/>
        <end position="155"/>
    </location>
</feature>
<dbReference type="PANTHER" id="PTHR35011:SF2">
    <property type="entry name" value="2,3-DIKETO-L-GULONATE TRAP TRANSPORTER SMALL PERMEASE PROTEIN YIAM"/>
    <property type="match status" value="1"/>
</dbReference>
<organism evidence="11 12">
    <name type="scientific">Variibacter gotjawalensis</name>
    <dbReference type="NCBI Taxonomy" id="1333996"/>
    <lineage>
        <taxon>Bacteria</taxon>
        <taxon>Pseudomonadati</taxon>
        <taxon>Pseudomonadota</taxon>
        <taxon>Alphaproteobacteria</taxon>
        <taxon>Hyphomicrobiales</taxon>
        <taxon>Nitrobacteraceae</taxon>
        <taxon>Variibacter</taxon>
    </lineage>
</organism>
<dbReference type="OrthoDB" id="4250245at2"/>
<feature type="transmembrane region" description="Helical" evidence="9">
    <location>
        <begin position="20"/>
        <end position="40"/>
    </location>
</feature>
<dbReference type="GO" id="GO:0022857">
    <property type="term" value="F:transmembrane transporter activity"/>
    <property type="evidence" value="ECO:0007669"/>
    <property type="project" value="UniProtKB-UniRule"/>
</dbReference>
<feature type="transmembrane region" description="Helical" evidence="9">
    <location>
        <begin position="89"/>
        <end position="110"/>
    </location>
</feature>
<dbReference type="RefSeq" id="WP_096352805.1">
    <property type="nucleotide sequence ID" value="NZ_AP014946.1"/>
</dbReference>
<keyword evidence="6 9" id="KW-1133">Transmembrane helix</keyword>
<dbReference type="PANTHER" id="PTHR35011">
    <property type="entry name" value="2,3-DIKETO-L-GULONATE TRAP TRANSPORTER SMALL PERMEASE PROTEIN YIAM"/>
    <property type="match status" value="1"/>
</dbReference>
<feature type="transmembrane region" description="Helical" evidence="9">
    <location>
        <begin position="130"/>
        <end position="148"/>
    </location>
</feature>
<keyword evidence="3" id="KW-1003">Cell membrane</keyword>
<evidence type="ECO:0000256" key="5">
    <source>
        <dbReference type="ARBA" id="ARBA00022692"/>
    </source>
</evidence>
<sequence>MDQLIVAGRWLRRRAENISALLLVAMFVCFIVQIVSRYVFNRPLGWTDEVSVLLWIWCVLWGAAFLLRERDEVRFDIIYSASSERTRRIFTIVTGIAAIALFGIALPAVFAYVTFLKVEKSAYLGIRLDYLYSIYVVFSLAVIVRYAALTWQAIRGKAPDLGQGGSAL</sequence>
<keyword evidence="5 9" id="KW-0812">Transmembrane</keyword>
<comment type="function">
    <text evidence="9">Part of the tripartite ATP-independent periplasmic (TRAP) transport system.</text>
</comment>
<evidence type="ECO:0000256" key="8">
    <source>
        <dbReference type="ARBA" id="ARBA00038436"/>
    </source>
</evidence>
<evidence type="ECO:0000256" key="6">
    <source>
        <dbReference type="ARBA" id="ARBA00022989"/>
    </source>
</evidence>
<reference evidence="11 12" key="1">
    <citation type="submission" date="2015-08" db="EMBL/GenBank/DDBJ databases">
        <title>Investigation of the bacterial diversity of lava forest soil.</title>
        <authorList>
            <person name="Lee J.S."/>
        </authorList>
    </citation>
    <scope>NUCLEOTIDE SEQUENCE [LARGE SCALE GENOMIC DNA]</scope>
    <source>
        <strain evidence="11 12">GJW-30</strain>
    </source>
</reference>
<keyword evidence="7 9" id="KW-0472">Membrane</keyword>
<evidence type="ECO:0000259" key="10">
    <source>
        <dbReference type="Pfam" id="PF04290"/>
    </source>
</evidence>
<evidence type="ECO:0000256" key="9">
    <source>
        <dbReference type="RuleBase" id="RU369079"/>
    </source>
</evidence>
<keyword evidence="12" id="KW-1185">Reference proteome</keyword>
<keyword evidence="2 9" id="KW-0813">Transport</keyword>
<name>A0A0S3PRM6_9BRAD</name>
<dbReference type="Proteomes" id="UP000236884">
    <property type="component" value="Chromosome"/>
</dbReference>
<comment type="similarity">
    <text evidence="8 9">Belongs to the TRAP transporter small permease family.</text>
</comment>
<dbReference type="GO" id="GO:0015740">
    <property type="term" value="P:C4-dicarboxylate transport"/>
    <property type="evidence" value="ECO:0007669"/>
    <property type="project" value="TreeGrafter"/>
</dbReference>
<comment type="subunit">
    <text evidence="9">The complex comprises the extracytoplasmic solute receptor protein and the two transmembrane proteins.</text>
</comment>